<protein>
    <recommendedName>
        <fullName evidence="3">non-specific serine/threonine protein kinase</fullName>
        <ecNumber evidence="3">2.7.11.1</ecNumber>
    </recommendedName>
</protein>
<dbReference type="RefSeq" id="XP_018849822.2">
    <property type="nucleotide sequence ID" value="XM_018994277.2"/>
</dbReference>
<dbReference type="PROSITE" id="PS00107">
    <property type="entry name" value="PROTEIN_KINASE_ATP"/>
    <property type="match status" value="1"/>
</dbReference>
<evidence type="ECO:0000256" key="12">
    <source>
        <dbReference type="ARBA" id="ARBA00022777"/>
    </source>
</evidence>
<dbReference type="GO" id="GO:0004674">
    <property type="term" value="F:protein serine/threonine kinase activity"/>
    <property type="evidence" value="ECO:0007669"/>
    <property type="project" value="UniProtKB-KW"/>
</dbReference>
<dbReference type="InterPro" id="IPR013210">
    <property type="entry name" value="LRR_N_plant-typ"/>
</dbReference>
<dbReference type="SUPFAM" id="SSF56112">
    <property type="entry name" value="Protein kinase-like (PK-like)"/>
    <property type="match status" value="1"/>
</dbReference>
<dbReference type="InterPro" id="IPR000719">
    <property type="entry name" value="Prot_kinase_dom"/>
</dbReference>
<keyword evidence="11" id="KW-0547">Nucleotide-binding</keyword>
<evidence type="ECO:0000256" key="3">
    <source>
        <dbReference type="ARBA" id="ARBA00012513"/>
    </source>
</evidence>
<dbReference type="Gene3D" id="3.30.200.20">
    <property type="entry name" value="Phosphorylase Kinase, domain 1"/>
    <property type="match status" value="1"/>
</dbReference>
<dbReference type="Proteomes" id="UP000235220">
    <property type="component" value="Chromosome 3"/>
</dbReference>
<keyword evidence="16" id="KW-0325">Glycoprotein</keyword>
<keyword evidence="8" id="KW-0812">Transmembrane</keyword>
<evidence type="ECO:0000256" key="10">
    <source>
        <dbReference type="ARBA" id="ARBA00022737"/>
    </source>
</evidence>
<evidence type="ECO:0000313" key="19">
    <source>
        <dbReference type="RefSeq" id="XP_018849822.2"/>
    </source>
</evidence>
<evidence type="ECO:0000256" key="2">
    <source>
        <dbReference type="ARBA" id="ARBA00008684"/>
    </source>
</evidence>
<dbReference type="InterPro" id="IPR003591">
    <property type="entry name" value="Leu-rich_rpt_typical-subtyp"/>
</dbReference>
<sequence length="1062" mass="117208">MKLCSLPSAYLHVILLLSLTIPCLQPITTATAAPTNESDRLALVKLKEMINTDPHNILSSWSESLHFCNWYGVSCGHKHRRVTALLLQGCALSGSISPYIGNLSFLRSIDFQDNFLQGEIPKQVTLLFRLQYLYLRSNLFTGEIPRNLTNCPELRVMDLEVNKLTGSIPAELGSLRRLETLIIRLNNLTGGIPRSLGNISSLQQLSVADNNFWGNIPYEIGLLPRLSLFIVAANNLTGTIPYSLYNRSTLSNIQTARNRLTGTLPANIGLALPNLQILSFSTNNFSGPIPVSLLNASRLEALILSRNNFVGQVPAQFGNLLHLKHLRVSGNNLGSNSAMDLDFITSLGNCTKLQYLQFGDNNFGGSLANSIRNFSMQLEELYMAGNQISGIIPAALDNLINLYNLDMSQNLFEGTIPTFIGKFQKLQGLHLDGNRLSGKIPSSIGRLTGLVKLNLSRNKLEESIPSTFADCKNLQELDIAENNLSGAIPKDIMSSQLLVLNLSQNSLSGILPVEIGNSKNIYLLDVSRNELSADIPNTLGDCLSLEYLYLQGNSFLGALPQSLTSLKGLKYLDLSQNSFSGQIPEDLQKLPVLVHLNLSFNNLEGKVPTEGIFHSARAISLTGNKKLCGGIPELHLQACGIKTRKQGKSHAFKLTLKIVTGALCFLLFSSLLYYLYRRRKLEKKSSSVPSKTDLLSNVSYKELYQVTGGFSPSNLIGSGSFGFVYKGFLHHEGTMVAVKVLNLHREGASESFLSECNVLRNIRHRNLVKILTCCSSVDHTGDEFKALVFKFMSNGSLEKWLHPDTVSENQSRNLSLLQRLDIAIDVASALHYLHDHCETPIIHCDLKPSNVLLDNDLIAYISDFGLARLLSPKNDLSKYQTSSVGIKGSIGYAAPEYAMGGEASTQGDVYSYGIFLLEMFTEKKPTDKMFIDSFNLHNFVKMALPERLVNVVDPNLLAREGNEIAVATKDDYNSHDQDDIDVEAKEERCYIGNLSQVNENVHKCLLSVLEIGLSCSLESPKERTSMGDVTNELHRTKNAFLGIEIDGRGTRKIATTHFNLEI</sequence>
<name>A0A2I4H100_JUGRE</name>
<gene>
    <name evidence="19" type="primary">LOC109012572</name>
</gene>
<evidence type="ECO:0000313" key="18">
    <source>
        <dbReference type="Proteomes" id="UP000235220"/>
    </source>
</evidence>
<evidence type="ECO:0000256" key="4">
    <source>
        <dbReference type="ARBA" id="ARBA00022475"/>
    </source>
</evidence>
<keyword evidence="12" id="KW-0418">Kinase</keyword>
<evidence type="ECO:0000259" key="17">
    <source>
        <dbReference type="PROSITE" id="PS50011"/>
    </source>
</evidence>
<dbReference type="PROSITE" id="PS00108">
    <property type="entry name" value="PROTEIN_KINASE_ST"/>
    <property type="match status" value="1"/>
</dbReference>
<keyword evidence="9" id="KW-0732">Signal</keyword>
<dbReference type="Pfam" id="PF13855">
    <property type="entry name" value="LRR_8"/>
    <property type="match status" value="2"/>
</dbReference>
<evidence type="ECO:0000256" key="15">
    <source>
        <dbReference type="ARBA" id="ARBA00023136"/>
    </source>
</evidence>
<dbReference type="InterPro" id="IPR011009">
    <property type="entry name" value="Kinase-like_dom_sf"/>
</dbReference>
<keyword evidence="5" id="KW-0723">Serine/threonine-protein kinase</keyword>
<keyword evidence="7" id="KW-0808">Transferase</keyword>
<evidence type="ECO:0000256" key="5">
    <source>
        <dbReference type="ARBA" id="ARBA00022527"/>
    </source>
</evidence>
<dbReference type="Pfam" id="PF00560">
    <property type="entry name" value="LRR_1"/>
    <property type="match status" value="4"/>
</dbReference>
<dbReference type="GO" id="GO:0005886">
    <property type="term" value="C:plasma membrane"/>
    <property type="evidence" value="ECO:0007669"/>
    <property type="project" value="UniProtKB-SubCell"/>
</dbReference>
<reference evidence="19" key="1">
    <citation type="submission" date="2025-08" db="UniProtKB">
        <authorList>
            <consortium name="RefSeq"/>
        </authorList>
    </citation>
    <scope>IDENTIFICATION</scope>
    <source>
        <tissue evidence="19">Leaves</tissue>
    </source>
</reference>
<dbReference type="InterPro" id="IPR001245">
    <property type="entry name" value="Ser-Thr/Tyr_kinase_cat_dom"/>
</dbReference>
<dbReference type="Pfam" id="PF07714">
    <property type="entry name" value="PK_Tyr_Ser-Thr"/>
    <property type="match status" value="1"/>
</dbReference>
<organism evidence="18 19">
    <name type="scientific">Juglans regia</name>
    <name type="common">English walnut</name>
    <dbReference type="NCBI Taxonomy" id="51240"/>
    <lineage>
        <taxon>Eukaryota</taxon>
        <taxon>Viridiplantae</taxon>
        <taxon>Streptophyta</taxon>
        <taxon>Embryophyta</taxon>
        <taxon>Tracheophyta</taxon>
        <taxon>Spermatophyta</taxon>
        <taxon>Magnoliopsida</taxon>
        <taxon>eudicotyledons</taxon>
        <taxon>Gunneridae</taxon>
        <taxon>Pentapetalae</taxon>
        <taxon>rosids</taxon>
        <taxon>fabids</taxon>
        <taxon>Fagales</taxon>
        <taxon>Juglandaceae</taxon>
        <taxon>Juglans</taxon>
    </lineage>
</organism>
<keyword evidence="13" id="KW-0067">ATP-binding</keyword>
<dbReference type="PROSITE" id="PS50011">
    <property type="entry name" value="PROTEIN_KINASE_DOM"/>
    <property type="match status" value="1"/>
</dbReference>
<dbReference type="FunFam" id="3.30.200.20:FF:000432">
    <property type="entry name" value="LRR receptor-like serine/threonine-protein kinase EFR"/>
    <property type="match status" value="1"/>
</dbReference>
<evidence type="ECO:0000256" key="1">
    <source>
        <dbReference type="ARBA" id="ARBA00004162"/>
    </source>
</evidence>
<dbReference type="EC" id="2.7.11.1" evidence="3"/>
<dbReference type="InterPro" id="IPR051809">
    <property type="entry name" value="Plant_receptor-like_S/T_kinase"/>
</dbReference>
<dbReference type="FunFam" id="3.80.10.10:FF:000095">
    <property type="entry name" value="LRR receptor-like serine/threonine-protein kinase GSO1"/>
    <property type="match status" value="1"/>
</dbReference>
<dbReference type="InterPro" id="IPR017441">
    <property type="entry name" value="Protein_kinase_ATP_BS"/>
</dbReference>
<evidence type="ECO:0000256" key="6">
    <source>
        <dbReference type="ARBA" id="ARBA00022614"/>
    </source>
</evidence>
<dbReference type="Gene3D" id="3.80.10.10">
    <property type="entry name" value="Ribonuclease Inhibitor"/>
    <property type="match status" value="3"/>
</dbReference>
<dbReference type="AlphaFoldDB" id="A0A2I4H100"/>
<dbReference type="SUPFAM" id="SSF52058">
    <property type="entry name" value="L domain-like"/>
    <property type="match status" value="1"/>
</dbReference>
<evidence type="ECO:0000256" key="8">
    <source>
        <dbReference type="ARBA" id="ARBA00022692"/>
    </source>
</evidence>
<dbReference type="InterPro" id="IPR008271">
    <property type="entry name" value="Ser/Thr_kinase_AS"/>
</dbReference>
<dbReference type="Gene3D" id="1.10.510.10">
    <property type="entry name" value="Transferase(Phosphotransferase) domain 1"/>
    <property type="match status" value="1"/>
</dbReference>
<dbReference type="Pfam" id="PF08263">
    <property type="entry name" value="LRRNT_2"/>
    <property type="match status" value="1"/>
</dbReference>
<evidence type="ECO:0000256" key="14">
    <source>
        <dbReference type="ARBA" id="ARBA00022989"/>
    </source>
</evidence>
<dbReference type="FunFam" id="3.80.10.10:FF:000288">
    <property type="entry name" value="LRR receptor-like serine/threonine-protein kinase EFR"/>
    <property type="match status" value="1"/>
</dbReference>
<dbReference type="GO" id="GO:0005524">
    <property type="term" value="F:ATP binding"/>
    <property type="evidence" value="ECO:0007669"/>
    <property type="project" value="UniProtKB-UniRule"/>
</dbReference>
<accession>A0A2I4H100</accession>
<dbReference type="InterPro" id="IPR001611">
    <property type="entry name" value="Leu-rich_rpt"/>
</dbReference>
<evidence type="ECO:0000256" key="11">
    <source>
        <dbReference type="ARBA" id="ARBA00022741"/>
    </source>
</evidence>
<feature type="domain" description="Protein kinase" evidence="17">
    <location>
        <begin position="710"/>
        <end position="1041"/>
    </location>
</feature>
<dbReference type="InterPro" id="IPR032675">
    <property type="entry name" value="LRR_dom_sf"/>
</dbReference>
<evidence type="ECO:0000256" key="16">
    <source>
        <dbReference type="ARBA" id="ARBA00023180"/>
    </source>
</evidence>
<keyword evidence="15" id="KW-0472">Membrane</keyword>
<evidence type="ECO:0000256" key="9">
    <source>
        <dbReference type="ARBA" id="ARBA00022729"/>
    </source>
</evidence>
<keyword evidence="6" id="KW-0433">Leucine-rich repeat</keyword>
<dbReference type="Gramene" id="Jr03_10740_p1">
    <property type="protein sequence ID" value="cds.Jr03_10740_p1"/>
    <property type="gene ID" value="Jr03_10740"/>
</dbReference>
<keyword evidence="18" id="KW-1185">Reference proteome</keyword>
<keyword evidence="14" id="KW-1133">Transmembrane helix</keyword>
<evidence type="ECO:0000256" key="7">
    <source>
        <dbReference type="ARBA" id="ARBA00022679"/>
    </source>
</evidence>
<dbReference type="PANTHER" id="PTHR27008:SF592">
    <property type="entry name" value="LEUCINE-RICH REPEAT RECEPTOR-LIKE PROTEIN KINASE FAMILY PROTEIN-RELATED"/>
    <property type="match status" value="1"/>
</dbReference>
<keyword evidence="4" id="KW-1003">Cell membrane</keyword>
<dbReference type="SMART" id="SM00369">
    <property type="entry name" value="LRR_TYP"/>
    <property type="match status" value="6"/>
</dbReference>
<dbReference type="OrthoDB" id="676979at2759"/>
<proteinExistence type="inferred from homology"/>
<comment type="similarity">
    <text evidence="2">Belongs to the protein kinase superfamily. Ser/Thr protein kinase family.</text>
</comment>
<dbReference type="PANTHER" id="PTHR27008">
    <property type="entry name" value="OS04G0122200 PROTEIN"/>
    <property type="match status" value="1"/>
</dbReference>
<evidence type="ECO:0000256" key="13">
    <source>
        <dbReference type="ARBA" id="ARBA00022840"/>
    </source>
</evidence>
<dbReference type="SUPFAM" id="SSF52047">
    <property type="entry name" value="RNI-like"/>
    <property type="match status" value="1"/>
</dbReference>
<comment type="subcellular location">
    <subcellularLocation>
        <location evidence="1">Cell membrane</location>
        <topology evidence="1">Single-pass membrane protein</topology>
    </subcellularLocation>
</comment>
<dbReference type="KEGG" id="jre:109012572"/>
<dbReference type="SMART" id="SM00220">
    <property type="entry name" value="S_TKc"/>
    <property type="match status" value="1"/>
</dbReference>
<dbReference type="GeneID" id="109012572"/>
<keyword evidence="10" id="KW-0677">Repeat</keyword>